<keyword evidence="3" id="KW-1185">Reference proteome</keyword>
<sequence>MLQLSWVTHHAGRGSHGPQSSNQLRRQPCPRSQESDHRSQAPRSPGCCAWHCPPPSPPQAARQEETPEAREGGCGEGTPRRAVLKTGRREGQAATCPPRRPPARRAPATAAGAGVRYPGPTPPA</sequence>
<dbReference type="EMBL" id="JABWUV010000016">
    <property type="protein sequence ID" value="KAF6300536.1"/>
    <property type="molecule type" value="Genomic_DNA"/>
</dbReference>
<evidence type="ECO:0000313" key="2">
    <source>
        <dbReference type="EMBL" id="KAF6300536.1"/>
    </source>
</evidence>
<dbReference type="AlphaFoldDB" id="A0A7J7TIA4"/>
<gene>
    <name evidence="2" type="ORF">mMyoMyo1_009019</name>
</gene>
<organism evidence="2 3">
    <name type="scientific">Myotis myotis</name>
    <name type="common">Greater mouse-eared bat</name>
    <name type="synonym">Vespertilio myotis</name>
    <dbReference type="NCBI Taxonomy" id="51298"/>
    <lineage>
        <taxon>Eukaryota</taxon>
        <taxon>Metazoa</taxon>
        <taxon>Chordata</taxon>
        <taxon>Craniata</taxon>
        <taxon>Vertebrata</taxon>
        <taxon>Euteleostomi</taxon>
        <taxon>Mammalia</taxon>
        <taxon>Eutheria</taxon>
        <taxon>Laurasiatheria</taxon>
        <taxon>Chiroptera</taxon>
        <taxon>Yangochiroptera</taxon>
        <taxon>Vespertilionidae</taxon>
        <taxon>Myotis</taxon>
    </lineage>
</organism>
<evidence type="ECO:0000256" key="1">
    <source>
        <dbReference type="SAM" id="MobiDB-lite"/>
    </source>
</evidence>
<feature type="compositionally biased region" description="Low complexity" evidence="1">
    <location>
        <begin position="105"/>
        <end position="116"/>
    </location>
</feature>
<accession>A0A7J7TIA4</accession>
<dbReference type="Proteomes" id="UP000527355">
    <property type="component" value="Unassembled WGS sequence"/>
</dbReference>
<reference evidence="2 3" key="1">
    <citation type="journal article" date="2020" name="Nature">
        <title>Six reference-quality genomes reveal evolution of bat adaptations.</title>
        <authorList>
            <person name="Jebb D."/>
            <person name="Huang Z."/>
            <person name="Pippel M."/>
            <person name="Hughes G.M."/>
            <person name="Lavrichenko K."/>
            <person name="Devanna P."/>
            <person name="Winkler S."/>
            <person name="Jermiin L.S."/>
            <person name="Skirmuntt E.C."/>
            <person name="Katzourakis A."/>
            <person name="Burkitt-Gray L."/>
            <person name="Ray D.A."/>
            <person name="Sullivan K.A.M."/>
            <person name="Roscito J.G."/>
            <person name="Kirilenko B.M."/>
            <person name="Davalos L.M."/>
            <person name="Corthals A.P."/>
            <person name="Power M.L."/>
            <person name="Jones G."/>
            <person name="Ransome R.D."/>
            <person name="Dechmann D.K.N."/>
            <person name="Locatelli A.G."/>
            <person name="Puechmaille S.J."/>
            <person name="Fedrigo O."/>
            <person name="Jarvis E.D."/>
            <person name="Hiller M."/>
            <person name="Vernes S.C."/>
            <person name="Myers E.W."/>
            <person name="Teeling E.C."/>
        </authorList>
    </citation>
    <scope>NUCLEOTIDE SEQUENCE [LARGE SCALE GENOMIC DNA]</scope>
    <source>
        <strain evidence="2">MMyoMyo1</strain>
        <tissue evidence="2">Flight muscle</tissue>
    </source>
</reference>
<evidence type="ECO:0000313" key="3">
    <source>
        <dbReference type="Proteomes" id="UP000527355"/>
    </source>
</evidence>
<comment type="caution">
    <text evidence="2">The sequence shown here is derived from an EMBL/GenBank/DDBJ whole genome shotgun (WGS) entry which is preliminary data.</text>
</comment>
<name>A0A7J7TIA4_MYOMY</name>
<feature type="compositionally biased region" description="Basic and acidic residues" evidence="1">
    <location>
        <begin position="62"/>
        <end position="73"/>
    </location>
</feature>
<protein>
    <submittedName>
        <fullName evidence="2">Uncharacterized protein</fullName>
    </submittedName>
</protein>
<feature type="region of interest" description="Disordered" evidence="1">
    <location>
        <begin position="1"/>
        <end position="124"/>
    </location>
</feature>
<proteinExistence type="predicted"/>